<protein>
    <submittedName>
        <fullName evidence="1">Uncharacterized protein</fullName>
    </submittedName>
</protein>
<evidence type="ECO:0000313" key="1">
    <source>
        <dbReference type="EMBL" id="KKN13151.1"/>
    </source>
</evidence>
<proteinExistence type="predicted"/>
<gene>
    <name evidence="1" type="ORF">LCGC14_1009200</name>
</gene>
<dbReference type="AlphaFoldDB" id="A0A0F9QJ09"/>
<sequence>MNTPQHDGIEITPGWNVLKESGTTYFIQGEIRIPLDPESLRRSVENVGRVPLADLRTLAGINHLPVDPAPPQDLLLPVIAGMVQYIWYREIKGSIPDRVIENQLIRVSHYKSSMREFKENPNKFKTTKAAGKRGRPRGQKALTKVWQVGCSPDTPNYSIREETHRVSKWGAGLKGHQSLIYEAMANGAKIIPEIAAGIEASGELVSKMKPEAVVKFYLWRWAKDGNVHEVEGQRELPPEAIQTIVTKKKRR</sequence>
<comment type="caution">
    <text evidence="1">The sequence shown here is derived from an EMBL/GenBank/DDBJ whole genome shotgun (WGS) entry which is preliminary data.</text>
</comment>
<organism evidence="1">
    <name type="scientific">marine sediment metagenome</name>
    <dbReference type="NCBI Taxonomy" id="412755"/>
    <lineage>
        <taxon>unclassified sequences</taxon>
        <taxon>metagenomes</taxon>
        <taxon>ecological metagenomes</taxon>
    </lineage>
</organism>
<name>A0A0F9QJ09_9ZZZZ</name>
<dbReference type="EMBL" id="LAZR01003953">
    <property type="protein sequence ID" value="KKN13151.1"/>
    <property type="molecule type" value="Genomic_DNA"/>
</dbReference>
<accession>A0A0F9QJ09</accession>
<reference evidence="1" key="1">
    <citation type="journal article" date="2015" name="Nature">
        <title>Complex archaea that bridge the gap between prokaryotes and eukaryotes.</title>
        <authorList>
            <person name="Spang A."/>
            <person name="Saw J.H."/>
            <person name="Jorgensen S.L."/>
            <person name="Zaremba-Niedzwiedzka K."/>
            <person name="Martijn J."/>
            <person name="Lind A.E."/>
            <person name="van Eijk R."/>
            <person name="Schleper C."/>
            <person name="Guy L."/>
            <person name="Ettema T.J."/>
        </authorList>
    </citation>
    <scope>NUCLEOTIDE SEQUENCE</scope>
</reference>